<organism evidence="2 3">
    <name type="scientific">Sphaerosporella brunnea</name>
    <dbReference type="NCBI Taxonomy" id="1250544"/>
    <lineage>
        <taxon>Eukaryota</taxon>
        <taxon>Fungi</taxon>
        <taxon>Dikarya</taxon>
        <taxon>Ascomycota</taxon>
        <taxon>Pezizomycotina</taxon>
        <taxon>Pezizomycetes</taxon>
        <taxon>Pezizales</taxon>
        <taxon>Pyronemataceae</taxon>
        <taxon>Sphaerosporella</taxon>
    </lineage>
</organism>
<accession>A0A5J5EKY8</accession>
<name>A0A5J5EKY8_9PEZI</name>
<dbReference type="InParanoid" id="A0A5J5EKY8"/>
<sequence>MAFHVNPPNQQLPMPAFPGAVSVVRAEPHVSPTTPIRAKALSGCALYATEFGAATNGASAASGSTSPKWPLSTVGVGGGCRAGNASGTILTPSICSDPAHSRNNRGGSVDMPREQSVPRSRWRFFGPNWQRIAPLFAVRVQAGAAVYAPRPGTAQDYLDAVEGIRVPDGRFSNAATPAAGKFFQRRGLIVVLIQMNGVIACASVHFRFPFSLADSRWRWRWVEREVVPDAKTSGRGWRVRLLISCSACRTGGGVCLRLTRRLFGRPHRQI</sequence>
<proteinExistence type="predicted"/>
<evidence type="ECO:0000313" key="2">
    <source>
        <dbReference type="EMBL" id="KAA8895883.1"/>
    </source>
</evidence>
<evidence type="ECO:0000313" key="3">
    <source>
        <dbReference type="Proteomes" id="UP000326924"/>
    </source>
</evidence>
<dbReference type="EMBL" id="VXIS01000238">
    <property type="protein sequence ID" value="KAA8895883.1"/>
    <property type="molecule type" value="Genomic_DNA"/>
</dbReference>
<dbReference type="AlphaFoldDB" id="A0A5J5EKY8"/>
<dbReference type="Proteomes" id="UP000326924">
    <property type="component" value="Unassembled WGS sequence"/>
</dbReference>
<comment type="caution">
    <text evidence="2">The sequence shown here is derived from an EMBL/GenBank/DDBJ whole genome shotgun (WGS) entry which is preliminary data.</text>
</comment>
<protein>
    <submittedName>
        <fullName evidence="2">Uncharacterized protein</fullName>
    </submittedName>
</protein>
<feature type="region of interest" description="Disordered" evidence="1">
    <location>
        <begin position="92"/>
        <end position="115"/>
    </location>
</feature>
<keyword evidence="3" id="KW-1185">Reference proteome</keyword>
<evidence type="ECO:0000256" key="1">
    <source>
        <dbReference type="SAM" id="MobiDB-lite"/>
    </source>
</evidence>
<gene>
    <name evidence="2" type="ORF">FN846DRAFT_893755</name>
</gene>
<reference evidence="2 3" key="1">
    <citation type="submission" date="2019-09" db="EMBL/GenBank/DDBJ databases">
        <title>Draft genome of the ectomycorrhizal ascomycete Sphaerosporella brunnea.</title>
        <authorList>
            <consortium name="DOE Joint Genome Institute"/>
            <person name="Benucci G.M."/>
            <person name="Marozzi G."/>
            <person name="Antonielli L."/>
            <person name="Sanchez S."/>
            <person name="Marco P."/>
            <person name="Wang X."/>
            <person name="Falini L.B."/>
            <person name="Barry K."/>
            <person name="Haridas S."/>
            <person name="Lipzen A."/>
            <person name="Labutti K."/>
            <person name="Grigoriev I.V."/>
            <person name="Murat C."/>
            <person name="Martin F."/>
            <person name="Albertini E."/>
            <person name="Donnini D."/>
            <person name="Bonito G."/>
        </authorList>
    </citation>
    <scope>NUCLEOTIDE SEQUENCE [LARGE SCALE GENOMIC DNA]</scope>
    <source>
        <strain evidence="2 3">Sb_GMNB300</strain>
    </source>
</reference>